<feature type="region of interest" description="Disordered" evidence="1">
    <location>
        <begin position="67"/>
        <end position="152"/>
    </location>
</feature>
<sequence>MDGWLEGKEKEQRGKGTRIDVGKTAWQVSWEYWGALDQWVQRAVLYREVGGLIHSFYCLHPRESMTLGGSSSGSIGGGGGGISTPCRSPIERTSGRVSSASRPGKQRLKGQSEREREKERERESGSQVEDGGARLQKCEASGRTAELDMEPL</sequence>
<protein>
    <submittedName>
        <fullName evidence="2">Uncharacterized protein</fullName>
    </submittedName>
</protein>
<evidence type="ECO:0000313" key="2">
    <source>
        <dbReference type="EMBL" id="TNN57909.1"/>
    </source>
</evidence>
<accession>A0A4Z2GWS8</accession>
<feature type="compositionally biased region" description="Gly residues" evidence="1">
    <location>
        <begin position="70"/>
        <end position="82"/>
    </location>
</feature>
<comment type="caution">
    <text evidence="2">The sequence shown here is derived from an EMBL/GenBank/DDBJ whole genome shotgun (WGS) entry which is preliminary data.</text>
</comment>
<proteinExistence type="predicted"/>
<feature type="compositionally biased region" description="Basic and acidic residues" evidence="1">
    <location>
        <begin position="110"/>
        <end position="124"/>
    </location>
</feature>
<dbReference type="Proteomes" id="UP000314294">
    <property type="component" value="Unassembled WGS sequence"/>
</dbReference>
<dbReference type="EMBL" id="SRLO01000394">
    <property type="protein sequence ID" value="TNN57909.1"/>
    <property type="molecule type" value="Genomic_DNA"/>
</dbReference>
<dbReference type="AlphaFoldDB" id="A0A4Z2GWS8"/>
<keyword evidence="3" id="KW-1185">Reference proteome</keyword>
<reference evidence="2 3" key="1">
    <citation type="submission" date="2019-03" db="EMBL/GenBank/DDBJ databases">
        <title>First draft genome of Liparis tanakae, snailfish: a comprehensive survey of snailfish specific genes.</title>
        <authorList>
            <person name="Kim W."/>
            <person name="Song I."/>
            <person name="Jeong J.-H."/>
            <person name="Kim D."/>
            <person name="Kim S."/>
            <person name="Ryu S."/>
            <person name="Song J.Y."/>
            <person name="Lee S.K."/>
        </authorList>
    </citation>
    <scope>NUCLEOTIDE SEQUENCE [LARGE SCALE GENOMIC DNA]</scope>
    <source>
        <tissue evidence="2">Muscle</tissue>
    </source>
</reference>
<gene>
    <name evidence="2" type="ORF">EYF80_031908</name>
</gene>
<organism evidence="2 3">
    <name type="scientific">Liparis tanakae</name>
    <name type="common">Tanaka's snailfish</name>
    <dbReference type="NCBI Taxonomy" id="230148"/>
    <lineage>
        <taxon>Eukaryota</taxon>
        <taxon>Metazoa</taxon>
        <taxon>Chordata</taxon>
        <taxon>Craniata</taxon>
        <taxon>Vertebrata</taxon>
        <taxon>Euteleostomi</taxon>
        <taxon>Actinopterygii</taxon>
        <taxon>Neopterygii</taxon>
        <taxon>Teleostei</taxon>
        <taxon>Neoteleostei</taxon>
        <taxon>Acanthomorphata</taxon>
        <taxon>Eupercaria</taxon>
        <taxon>Perciformes</taxon>
        <taxon>Cottioidei</taxon>
        <taxon>Cottales</taxon>
        <taxon>Liparidae</taxon>
        <taxon>Liparis</taxon>
    </lineage>
</organism>
<evidence type="ECO:0000313" key="3">
    <source>
        <dbReference type="Proteomes" id="UP000314294"/>
    </source>
</evidence>
<evidence type="ECO:0000256" key="1">
    <source>
        <dbReference type="SAM" id="MobiDB-lite"/>
    </source>
</evidence>
<name>A0A4Z2GWS8_9TELE</name>